<feature type="non-terminal residue" evidence="1">
    <location>
        <position position="1"/>
    </location>
</feature>
<organism evidence="1 2">
    <name type="scientific">Heterotrigona itama</name>
    <dbReference type="NCBI Taxonomy" id="395501"/>
    <lineage>
        <taxon>Eukaryota</taxon>
        <taxon>Metazoa</taxon>
        <taxon>Ecdysozoa</taxon>
        <taxon>Arthropoda</taxon>
        <taxon>Hexapoda</taxon>
        <taxon>Insecta</taxon>
        <taxon>Pterygota</taxon>
        <taxon>Neoptera</taxon>
        <taxon>Endopterygota</taxon>
        <taxon>Hymenoptera</taxon>
        <taxon>Apocrita</taxon>
        <taxon>Aculeata</taxon>
        <taxon>Apoidea</taxon>
        <taxon>Anthophila</taxon>
        <taxon>Apidae</taxon>
        <taxon>Heterotrigona</taxon>
    </lineage>
</organism>
<dbReference type="Proteomes" id="UP000752696">
    <property type="component" value="Unassembled WGS sequence"/>
</dbReference>
<evidence type="ECO:0000313" key="1">
    <source>
        <dbReference type="EMBL" id="CAD1477841.1"/>
    </source>
</evidence>
<gene>
    <name evidence="1" type="ORF">MHI_LOCUS758927</name>
</gene>
<keyword evidence="2" id="KW-1185">Reference proteome</keyword>
<comment type="caution">
    <text evidence="1">The sequence shown here is derived from an EMBL/GenBank/DDBJ whole genome shotgun (WGS) entry which is preliminary data.</text>
</comment>
<protein>
    <submittedName>
        <fullName evidence="1">Uncharacterized protein</fullName>
    </submittedName>
</protein>
<dbReference type="EMBL" id="CAJDYZ010010313">
    <property type="protein sequence ID" value="CAD1477841.1"/>
    <property type="molecule type" value="Genomic_DNA"/>
</dbReference>
<name>A0A6V7HCN7_9HYME</name>
<accession>A0A6V7HCN7</accession>
<evidence type="ECO:0000313" key="2">
    <source>
        <dbReference type="Proteomes" id="UP000752696"/>
    </source>
</evidence>
<dbReference type="AlphaFoldDB" id="A0A6V7HCN7"/>
<proteinExistence type="predicted"/>
<feature type="non-terminal residue" evidence="1">
    <location>
        <position position="37"/>
    </location>
</feature>
<sequence>SAKFDSCLLEPSSHQINSRRKSVAREVIWCFKAMQIK</sequence>
<reference evidence="1" key="1">
    <citation type="submission" date="2020-07" db="EMBL/GenBank/DDBJ databases">
        <authorList>
            <person name="Nazaruddin N."/>
        </authorList>
    </citation>
    <scope>NUCLEOTIDE SEQUENCE</scope>
</reference>